<dbReference type="CDD" id="cd00347">
    <property type="entry name" value="Flavin_utilizing_monoxygenases"/>
    <property type="match status" value="1"/>
</dbReference>
<dbReference type="PANTHER" id="PTHR30137:SF6">
    <property type="entry name" value="LUCIFERASE-LIKE MONOOXYGENASE"/>
    <property type="match status" value="1"/>
</dbReference>
<sequence>MTLPLSLLDLASVPQGGTLSQTFRDSIALARAAEAAGYARVWYAEHHNIASVASSATAVLMAQVAAHTSKIRIGAGGVMLPNHSPLVIAEQFGTLETLHPGRIDLGLGRAPGGDAAVIRALRRDPRASDRFAGDVEELLSLLAAPDPARPLPVRAIPGEGTEVPVWILGSSLFGAELAAKLGLPFAFASHFAPAALMQAAEIYRTQFRPSAHLDQPYFMMSCNVIAAETEAEAQLQATTLLQTFTGLLTNRLERTPPPRADFEVPPAIRHHLDAMLQCTAIGTAEQVAATLSEYRRVLRPDELMLSMPFHDPAARITSARLTVEARDLITADGSSADGPSAGRATA</sequence>
<evidence type="ECO:0000256" key="1">
    <source>
        <dbReference type="ARBA" id="ARBA00007789"/>
    </source>
</evidence>
<gene>
    <name evidence="4" type="ORF">SAMN04515673_1218</name>
</gene>
<dbReference type="STRING" id="871652.SAMN04515673_1218"/>
<dbReference type="NCBIfam" id="TIGR03558">
    <property type="entry name" value="oxido_grp_1"/>
    <property type="match status" value="1"/>
</dbReference>
<name>A0A1I6ERS2_9RHOB</name>
<protein>
    <recommendedName>
        <fullName evidence="2">Luciferase-like monooxygenase</fullName>
    </recommendedName>
</protein>
<evidence type="ECO:0000256" key="2">
    <source>
        <dbReference type="ARBA" id="ARBA00074555"/>
    </source>
</evidence>
<dbReference type="FunFam" id="3.20.20.30:FF:000002">
    <property type="entry name" value="LLM class flavin-dependent oxidoreductase"/>
    <property type="match status" value="1"/>
</dbReference>
<organism evidence="4 5">
    <name type="scientific">Poseidonocella sedimentorum</name>
    <dbReference type="NCBI Taxonomy" id="871652"/>
    <lineage>
        <taxon>Bacteria</taxon>
        <taxon>Pseudomonadati</taxon>
        <taxon>Pseudomonadota</taxon>
        <taxon>Alphaproteobacteria</taxon>
        <taxon>Rhodobacterales</taxon>
        <taxon>Roseobacteraceae</taxon>
        <taxon>Poseidonocella</taxon>
    </lineage>
</organism>
<keyword evidence="5" id="KW-1185">Reference proteome</keyword>
<evidence type="ECO:0000313" key="5">
    <source>
        <dbReference type="Proteomes" id="UP000199302"/>
    </source>
</evidence>
<dbReference type="Gene3D" id="3.20.20.30">
    <property type="entry name" value="Luciferase-like domain"/>
    <property type="match status" value="1"/>
</dbReference>
<dbReference type="RefSeq" id="WP_092082812.1">
    <property type="nucleotide sequence ID" value="NZ_FOYI01000021.1"/>
</dbReference>
<feature type="domain" description="Luciferase-like" evidence="3">
    <location>
        <begin position="12"/>
        <end position="296"/>
    </location>
</feature>
<dbReference type="InterPro" id="IPR050766">
    <property type="entry name" value="Bact_Lucif_Oxidored"/>
</dbReference>
<reference evidence="4 5" key="1">
    <citation type="submission" date="2016-10" db="EMBL/GenBank/DDBJ databases">
        <authorList>
            <person name="de Groot N.N."/>
        </authorList>
    </citation>
    <scope>NUCLEOTIDE SEQUENCE [LARGE SCALE GENOMIC DNA]</scope>
    <source>
        <strain evidence="5">KMM 9023,NRIC 0796,JCM 17311,KCTC 23692</strain>
    </source>
</reference>
<dbReference type="Proteomes" id="UP000199302">
    <property type="component" value="Unassembled WGS sequence"/>
</dbReference>
<dbReference type="GO" id="GO:0005829">
    <property type="term" value="C:cytosol"/>
    <property type="evidence" value="ECO:0007669"/>
    <property type="project" value="TreeGrafter"/>
</dbReference>
<dbReference type="InterPro" id="IPR036661">
    <property type="entry name" value="Luciferase-like_sf"/>
</dbReference>
<comment type="similarity">
    <text evidence="1">To bacterial alkanal monooxygenase alpha and beta chains.</text>
</comment>
<dbReference type="PANTHER" id="PTHR30137">
    <property type="entry name" value="LUCIFERASE-LIKE MONOOXYGENASE"/>
    <property type="match status" value="1"/>
</dbReference>
<dbReference type="OrthoDB" id="9780518at2"/>
<dbReference type="InterPro" id="IPR019949">
    <property type="entry name" value="CmoO-like"/>
</dbReference>
<dbReference type="InterPro" id="IPR011251">
    <property type="entry name" value="Luciferase-like_dom"/>
</dbReference>
<evidence type="ECO:0000313" key="4">
    <source>
        <dbReference type="EMBL" id="SFR20464.1"/>
    </source>
</evidence>
<dbReference type="GO" id="GO:0016705">
    <property type="term" value="F:oxidoreductase activity, acting on paired donors, with incorporation or reduction of molecular oxygen"/>
    <property type="evidence" value="ECO:0007669"/>
    <property type="project" value="InterPro"/>
</dbReference>
<dbReference type="AlphaFoldDB" id="A0A1I6ERS2"/>
<proteinExistence type="predicted"/>
<dbReference type="Pfam" id="PF00296">
    <property type="entry name" value="Bac_luciferase"/>
    <property type="match status" value="1"/>
</dbReference>
<accession>A0A1I6ERS2</accession>
<evidence type="ECO:0000259" key="3">
    <source>
        <dbReference type="Pfam" id="PF00296"/>
    </source>
</evidence>
<dbReference type="EMBL" id="FOYI01000021">
    <property type="protein sequence ID" value="SFR20464.1"/>
    <property type="molecule type" value="Genomic_DNA"/>
</dbReference>
<dbReference type="SUPFAM" id="SSF51679">
    <property type="entry name" value="Bacterial luciferase-like"/>
    <property type="match status" value="1"/>
</dbReference>